<evidence type="ECO:0000256" key="1">
    <source>
        <dbReference type="SAM" id="MobiDB-lite"/>
    </source>
</evidence>
<proteinExistence type="predicted"/>
<dbReference type="AlphaFoldDB" id="A0A4Y9YME3"/>
<dbReference type="SUPFAM" id="SSF111331">
    <property type="entry name" value="NAD kinase/diacylglycerol kinase-like"/>
    <property type="match status" value="1"/>
</dbReference>
<dbReference type="PANTHER" id="PTHR12358">
    <property type="entry name" value="SPHINGOSINE KINASE"/>
    <property type="match status" value="1"/>
</dbReference>
<dbReference type="SMART" id="SM00046">
    <property type="entry name" value="DAGKc"/>
    <property type="match status" value="1"/>
</dbReference>
<feature type="domain" description="DAGKc" evidence="2">
    <location>
        <begin position="105"/>
        <end position="246"/>
    </location>
</feature>
<reference evidence="3 4" key="1">
    <citation type="submission" date="2019-01" db="EMBL/GenBank/DDBJ databases">
        <title>Genome sequencing of the rare red list fungi Fomitopsis rosea.</title>
        <authorList>
            <person name="Buettner E."/>
            <person name="Kellner H."/>
        </authorList>
    </citation>
    <scope>NUCLEOTIDE SEQUENCE [LARGE SCALE GENOMIC DNA]</scope>
    <source>
        <strain evidence="3 4">DSM 105464</strain>
    </source>
</reference>
<evidence type="ECO:0000313" key="3">
    <source>
        <dbReference type="EMBL" id="TFY63746.1"/>
    </source>
</evidence>
<evidence type="ECO:0000313" key="4">
    <source>
        <dbReference type="Proteomes" id="UP000298390"/>
    </source>
</evidence>
<name>A0A4Y9YME3_9APHY</name>
<sequence length="504" mass="55340">MTAHSDANTLIVGAQGRSTAVTLTGDSLLVQRNADKRWPRVESNAYHVLWAELKGGLFNLSFLARRSVESPLALVHVSGNVRIDALERAASFATRLMDKAYAGLKRHKKLKVLVNPKSGPGNGIAHYNERIEPVFHAARCIVDSTFTSYGGHAQELMRELDLDQYDAIVVVSGDGSIHEVINGFAEHRDPEQAFRIPIAPVPSGSGNGLSLNILGVQDGYDVYAGALNAIKGRPMHIDLMSVTQNGQRSFSFMSQTVGLFADLDLGTEWMRCLGSQRFVLGYIFGILRKTRCPVQLSLKVVESDKRKMAQDLNTYRASAKAQYAQHSPISPSAQAPTPWTATSGYASTIGGTTVNSTTPLEPKRPSPVSELDADGWVTFTKPLSYVYAGKGPYVSKDLMQFPVSIPDDGLIDVVAQELTTRKAMIDAMEGSEHGDQYWMDTQHYFRAAAYRIEPYKASGCFSVDGEGYPFASFEVECHRGMATVLSPYGYYQAEFYLPEDAPRK</sequence>
<feature type="region of interest" description="Disordered" evidence="1">
    <location>
        <begin position="350"/>
        <end position="371"/>
    </location>
</feature>
<dbReference type="InterPro" id="IPR017438">
    <property type="entry name" value="ATP-NAD_kinase_N"/>
</dbReference>
<organism evidence="3 4">
    <name type="scientific">Rhodofomes roseus</name>
    <dbReference type="NCBI Taxonomy" id="34475"/>
    <lineage>
        <taxon>Eukaryota</taxon>
        <taxon>Fungi</taxon>
        <taxon>Dikarya</taxon>
        <taxon>Basidiomycota</taxon>
        <taxon>Agaricomycotina</taxon>
        <taxon>Agaricomycetes</taxon>
        <taxon>Polyporales</taxon>
        <taxon>Rhodofomes</taxon>
    </lineage>
</organism>
<gene>
    <name evidence="3" type="ORF">EVJ58_g3065</name>
</gene>
<feature type="compositionally biased region" description="Polar residues" evidence="1">
    <location>
        <begin position="350"/>
        <end position="359"/>
    </location>
</feature>
<dbReference type="InterPro" id="IPR050187">
    <property type="entry name" value="Lipid_Phosphate_FormReg"/>
</dbReference>
<evidence type="ECO:0000259" key="2">
    <source>
        <dbReference type="PROSITE" id="PS50146"/>
    </source>
</evidence>
<dbReference type="PROSITE" id="PS50146">
    <property type="entry name" value="DAGK"/>
    <property type="match status" value="1"/>
</dbReference>
<dbReference type="Gene3D" id="2.60.200.40">
    <property type="match status" value="1"/>
</dbReference>
<dbReference type="GO" id="GO:0016020">
    <property type="term" value="C:membrane"/>
    <property type="evidence" value="ECO:0007669"/>
    <property type="project" value="TreeGrafter"/>
</dbReference>
<dbReference type="EMBL" id="SEKV01000120">
    <property type="protein sequence ID" value="TFY63746.1"/>
    <property type="molecule type" value="Genomic_DNA"/>
</dbReference>
<dbReference type="Gene3D" id="3.40.50.10330">
    <property type="entry name" value="Probable inorganic polyphosphate/atp-NAD kinase, domain 1"/>
    <property type="match status" value="1"/>
</dbReference>
<dbReference type="STRING" id="34475.A0A4Y9YME3"/>
<dbReference type="GO" id="GO:0005737">
    <property type="term" value="C:cytoplasm"/>
    <property type="evidence" value="ECO:0007669"/>
    <property type="project" value="TreeGrafter"/>
</dbReference>
<dbReference type="GO" id="GO:0016773">
    <property type="term" value="F:phosphotransferase activity, alcohol group as acceptor"/>
    <property type="evidence" value="ECO:0007669"/>
    <property type="project" value="UniProtKB-ARBA"/>
</dbReference>
<dbReference type="InterPro" id="IPR016064">
    <property type="entry name" value="NAD/diacylglycerol_kinase_sf"/>
</dbReference>
<dbReference type="Pfam" id="PF00781">
    <property type="entry name" value="DAGK_cat"/>
    <property type="match status" value="1"/>
</dbReference>
<dbReference type="InterPro" id="IPR001206">
    <property type="entry name" value="Diacylglycerol_kinase_cat_dom"/>
</dbReference>
<comment type="caution">
    <text evidence="3">The sequence shown here is derived from an EMBL/GenBank/DDBJ whole genome shotgun (WGS) entry which is preliminary data.</text>
</comment>
<protein>
    <recommendedName>
        <fullName evidence="2">DAGKc domain-containing protein</fullName>
    </recommendedName>
</protein>
<dbReference type="GO" id="GO:0046512">
    <property type="term" value="P:sphingosine biosynthetic process"/>
    <property type="evidence" value="ECO:0007669"/>
    <property type="project" value="TreeGrafter"/>
</dbReference>
<accession>A0A4Y9YME3</accession>
<dbReference type="Proteomes" id="UP000298390">
    <property type="component" value="Unassembled WGS sequence"/>
</dbReference>
<dbReference type="PANTHER" id="PTHR12358:SF31">
    <property type="entry name" value="ACYLGLYCEROL KINASE, MITOCHONDRIAL"/>
    <property type="match status" value="1"/>
</dbReference>
<dbReference type="GO" id="GO:0001727">
    <property type="term" value="F:lipid kinase activity"/>
    <property type="evidence" value="ECO:0007669"/>
    <property type="project" value="TreeGrafter"/>
</dbReference>